<keyword evidence="2" id="KW-0812">Transmembrane</keyword>
<dbReference type="OrthoDB" id="517663at2"/>
<evidence type="ECO:0000256" key="2">
    <source>
        <dbReference type="SAM" id="Phobius"/>
    </source>
</evidence>
<gene>
    <name evidence="4" type="ORF">CLMAG_57060</name>
</gene>
<dbReference type="RefSeq" id="WP_066630251.1">
    <property type="nucleotide sequence ID" value="NZ_FQXL01000020.1"/>
</dbReference>
<name>A0A161WQQ3_9CLOT</name>
<dbReference type="EMBL" id="LWAE01000012">
    <property type="protein sequence ID" value="KZL89008.1"/>
    <property type="molecule type" value="Genomic_DNA"/>
</dbReference>
<keyword evidence="2" id="KW-0472">Membrane</keyword>
<dbReference type="InterPro" id="IPR025582">
    <property type="entry name" value="YARHG_dom"/>
</dbReference>
<keyword evidence="5" id="KW-1185">Reference proteome</keyword>
<dbReference type="PANTHER" id="PTHR40038:SF1">
    <property type="entry name" value="MEMBRANE-ASSOCIATED PROTEIN TCAA"/>
    <property type="match status" value="1"/>
</dbReference>
<organism evidence="4 5">
    <name type="scientific">Clostridium magnum DSM 2767</name>
    <dbReference type="NCBI Taxonomy" id="1121326"/>
    <lineage>
        <taxon>Bacteria</taxon>
        <taxon>Bacillati</taxon>
        <taxon>Bacillota</taxon>
        <taxon>Clostridia</taxon>
        <taxon>Eubacteriales</taxon>
        <taxon>Clostridiaceae</taxon>
        <taxon>Clostridium</taxon>
    </lineage>
</organism>
<accession>A0A161WQQ3</accession>
<evidence type="ECO:0000259" key="3">
    <source>
        <dbReference type="SMART" id="SM01324"/>
    </source>
</evidence>
<evidence type="ECO:0000313" key="5">
    <source>
        <dbReference type="Proteomes" id="UP000076603"/>
    </source>
</evidence>
<evidence type="ECO:0000313" key="4">
    <source>
        <dbReference type="EMBL" id="KZL89008.1"/>
    </source>
</evidence>
<feature type="region of interest" description="Disordered" evidence="1">
    <location>
        <begin position="104"/>
        <end position="143"/>
    </location>
</feature>
<proteinExistence type="predicted"/>
<feature type="transmembrane region" description="Helical" evidence="2">
    <location>
        <begin position="67"/>
        <end position="85"/>
    </location>
</feature>
<keyword evidence="2" id="KW-1133">Transmembrane helix</keyword>
<feature type="domain" description="YARHG" evidence="3">
    <location>
        <begin position="146"/>
        <end position="230"/>
    </location>
</feature>
<reference evidence="4 5" key="1">
    <citation type="submission" date="2016-04" db="EMBL/GenBank/DDBJ databases">
        <title>Genome sequence of Clostridium magnum DSM 2767.</title>
        <authorList>
            <person name="Poehlein A."/>
            <person name="Uhlig R."/>
            <person name="Fischer R."/>
            <person name="Bahl H."/>
            <person name="Daniel R."/>
        </authorList>
    </citation>
    <scope>NUCLEOTIDE SEQUENCE [LARGE SCALE GENOMIC DNA]</scope>
    <source>
        <strain evidence="4 5">DSM 2767</strain>
    </source>
</reference>
<dbReference type="SMART" id="SM01324">
    <property type="entry name" value="YARHG"/>
    <property type="match status" value="1"/>
</dbReference>
<dbReference type="Pfam" id="PF13308">
    <property type="entry name" value="YARHG"/>
    <property type="match status" value="1"/>
</dbReference>
<evidence type="ECO:0000256" key="1">
    <source>
        <dbReference type="SAM" id="MobiDB-lite"/>
    </source>
</evidence>
<dbReference type="Pfam" id="PF13240">
    <property type="entry name" value="Zn_Ribbon_1"/>
    <property type="match status" value="1"/>
</dbReference>
<dbReference type="AlphaFoldDB" id="A0A161WQQ3"/>
<comment type="caution">
    <text evidence="4">The sequence shown here is derived from an EMBL/GenBank/DDBJ whole genome shotgun (WGS) entry which is preliminary data.</text>
</comment>
<feature type="compositionally biased region" description="Basic and acidic residues" evidence="1">
    <location>
        <begin position="108"/>
        <end position="143"/>
    </location>
</feature>
<dbReference type="Gene3D" id="1.20.58.1690">
    <property type="match status" value="1"/>
</dbReference>
<dbReference type="PANTHER" id="PTHR40038">
    <property type="entry name" value="MEMBRANE-ASSOCIATED PROTEIN TCAA"/>
    <property type="match status" value="1"/>
</dbReference>
<dbReference type="STRING" id="1121326.CLMAG_57060"/>
<dbReference type="Proteomes" id="UP000076603">
    <property type="component" value="Unassembled WGS sequence"/>
</dbReference>
<dbReference type="InterPro" id="IPR038434">
    <property type="entry name" value="YARHG_sf"/>
</dbReference>
<dbReference type="PATRIC" id="fig|1121326.3.peg.5763"/>
<sequence>MNYCSKCGTALADGAKFCHECGFKQKGLISKIKKRISREDNHENVQATGNRAKKYSRSEKTYSPIKVGVLAVLAILLVGFGSYYICSLTLSTSDIKESDIYSKLTPKSNDDSKSDATNKSADKNQSKDSKIDESTNHGTDKISSKDDYMFSNSGSKKLLDSDLSSLSKEKLALARNEIFARHGYVFETEPYKSYFKNKSWYKPNSNFKGNNEELSKIERYNIDLILKYEKR</sequence>
<protein>
    <recommendedName>
        <fullName evidence="3">YARHG domain-containing protein</fullName>
    </recommendedName>
</protein>
<dbReference type="InterPro" id="IPR026870">
    <property type="entry name" value="Zinc_ribbon_dom"/>
</dbReference>